<evidence type="ECO:0000256" key="2">
    <source>
        <dbReference type="ARBA" id="ARBA00006692"/>
    </source>
</evidence>
<feature type="domain" description="Ig-like" evidence="9">
    <location>
        <begin position="2463"/>
        <end position="2552"/>
    </location>
</feature>
<feature type="compositionally biased region" description="Basic and acidic residues" evidence="8">
    <location>
        <begin position="3795"/>
        <end position="3806"/>
    </location>
</feature>
<dbReference type="GO" id="GO:0060298">
    <property type="term" value="P:positive regulation of sarcomere organization"/>
    <property type="evidence" value="ECO:0007669"/>
    <property type="project" value="UniProtKB-ARBA"/>
</dbReference>
<dbReference type="InterPro" id="IPR036179">
    <property type="entry name" value="Ig-like_dom_sf"/>
</dbReference>
<dbReference type="SUPFAM" id="SSF48726">
    <property type="entry name" value="Immunoglobulin"/>
    <property type="match status" value="9"/>
</dbReference>
<dbReference type="FunFam" id="2.60.40.10:FF:000080">
    <property type="entry name" value="Myosin light chain kinase, smooth muscle"/>
    <property type="match status" value="1"/>
</dbReference>
<feature type="compositionally biased region" description="Low complexity" evidence="8">
    <location>
        <begin position="4008"/>
        <end position="4018"/>
    </location>
</feature>
<feature type="compositionally biased region" description="Polar residues" evidence="8">
    <location>
        <begin position="3413"/>
        <end position="3422"/>
    </location>
</feature>
<feature type="domain" description="Ig-like" evidence="9">
    <location>
        <begin position="3159"/>
        <end position="3247"/>
    </location>
</feature>
<evidence type="ECO:0000256" key="3">
    <source>
        <dbReference type="ARBA" id="ARBA00022490"/>
    </source>
</evidence>
<feature type="compositionally biased region" description="Low complexity" evidence="8">
    <location>
        <begin position="4737"/>
        <end position="4747"/>
    </location>
</feature>
<dbReference type="Pfam" id="PF00435">
    <property type="entry name" value="Spectrin"/>
    <property type="match status" value="1"/>
</dbReference>
<dbReference type="SMART" id="SM00408">
    <property type="entry name" value="IGc2"/>
    <property type="match status" value="9"/>
</dbReference>
<feature type="region of interest" description="Disordered" evidence="8">
    <location>
        <begin position="4682"/>
        <end position="4791"/>
    </location>
</feature>
<evidence type="ECO:0000256" key="1">
    <source>
        <dbReference type="ARBA" id="ARBA00004657"/>
    </source>
</evidence>
<dbReference type="SUPFAM" id="SSF46966">
    <property type="entry name" value="Spectrin repeat"/>
    <property type="match status" value="4"/>
</dbReference>
<feature type="compositionally biased region" description="Basic and acidic residues" evidence="8">
    <location>
        <begin position="3438"/>
        <end position="3474"/>
    </location>
</feature>
<feature type="compositionally biased region" description="Low complexity" evidence="8">
    <location>
        <begin position="4297"/>
        <end position="4312"/>
    </location>
</feature>
<feature type="compositionally biased region" description="Low complexity" evidence="8">
    <location>
        <begin position="645"/>
        <end position="669"/>
    </location>
</feature>
<dbReference type="OrthoDB" id="2152335at2759"/>
<reference evidence="10" key="1">
    <citation type="submission" date="2021-01" db="UniProtKB">
        <authorList>
            <consortium name="EnsemblMetazoa"/>
        </authorList>
    </citation>
    <scope>IDENTIFICATION</scope>
</reference>
<feature type="compositionally biased region" description="Polar residues" evidence="8">
    <location>
        <begin position="3979"/>
        <end position="3994"/>
    </location>
</feature>
<comment type="similarity">
    <text evidence="2">Belongs to the protein kinase superfamily. CAMK Ser/Thr protein kinase family.</text>
</comment>
<feature type="compositionally biased region" description="Basic and acidic residues" evidence="8">
    <location>
        <begin position="4506"/>
        <end position="4518"/>
    </location>
</feature>
<feature type="compositionally biased region" description="Basic and acidic residues" evidence="8">
    <location>
        <begin position="4565"/>
        <end position="4579"/>
    </location>
</feature>
<dbReference type="FunFam" id="2.60.40.10:FF:000107">
    <property type="entry name" value="Myosin, light chain kinase a"/>
    <property type="match status" value="1"/>
</dbReference>
<dbReference type="Gene3D" id="2.60.40.10">
    <property type="entry name" value="Immunoglobulins"/>
    <property type="match status" value="9"/>
</dbReference>
<evidence type="ECO:0000256" key="4">
    <source>
        <dbReference type="ARBA" id="ARBA00022737"/>
    </source>
</evidence>
<evidence type="ECO:0000313" key="10">
    <source>
        <dbReference type="EnsemblMetazoa" id="XP_031789483"/>
    </source>
</evidence>
<dbReference type="InterPro" id="IPR013783">
    <property type="entry name" value="Ig-like_fold"/>
</dbReference>
<dbReference type="InterPro" id="IPR056804">
    <property type="entry name" value="Spectrin_SESTD1"/>
</dbReference>
<dbReference type="GeneID" id="100679567"/>
<sequence>MSSVSSRYEAVNILEALESEIAYVPGGRDRENRALIVLDIPAGEPLPITRKNLELLIDYFLDIFSEDTQANGLTLLVDARSATWRSARSHIRQACLQLGPRSASVIAVRPDGFWDNHRVDNYCTKSHRDGEPIYVSLNRLCVYVDPNQLTYNLGGSKSYDHAAWIQNRVRVDEFITDAQDLIAKMDEQKERLSSAEMIRSKDSDETLASTKETNLEMMSAAQRILRTGRHLTSSMSRESAQDVLDTVQRIHKLIDSIEQKQVEIEKAWIDMERNIDILKEIESLEEGVASVTNWILGPADSMLNSHYQIGFDVASSEELRREHEKLELECRETYGNYAELLHKIDSISSDYLSEDLKSQRDFMDFVCRSFATRLERRRNVLITSQRFFRLVSEYFDKTSEVFDKLIMGSRTCSFSNAGAKLAKLEKSQHKLEGLERELVKEGEKLSDILSMPVKDALCRDVQIDYGEDIINIQDILDATNARKNIFNDSVELQKLTLKQIALVHTYESDAEQAIRWLDDLFDVLVSSHVEIGCNVAEIQTQKQEHQSFQETARGTYEYGCQLMNGARVLRISCKLDLDDNTLLMSRLRQAWRQLRSVGQEQLTRLRVCAVFHRNVTDHCSKLREMIETVSAFSPKRSRSVTPLRSASASPEAVEAPTSVTTTTTTSAPTSRHKAEIRDVLTKREKLLPEVGRMVRLGRLLRSRLKEPLAHQSRMSELDDSTSMEGGSGQTGGNLSAVQSISAKLLEVTRLAEKLDKRLCEAGARSQALNPAHEDDEEFCKEEDMRDANVGTTTTTRELAETSGAMEKRSDKLEETNVKETESHSQASDRSAVEDSNVEEYVTATECSTTPVPRSRSESFLSSEYEDALVSTTCRKAEDEMAIKKAEVLPIAKCETTLSTNPPADEEIVEYSPDGATVIQRMIQEKSGKIVKEVTETTTLRVSHNTHIGVDSYKLVSNVITDHTDNLDYRELQDLNRTILNGDCPSPLPLTTHREEHTYCPSANTFVNYHKSVASGKIEELTDRPSTPQNDLLALENGRSDEPEDLLTQEEKDFLTMVKTCVPEAGTKMVNGYGETLSRSSENGHVDDACSAMQQQESTTTTTTARSKTTTIGTIALQSGGTRLVIALLESGEYLRLKVLDIQPELTKLGVSPEEAKELLNAHDEVLLRLQDKQSPVEELLRQADRVISTQKPKAEVYKAMAETLAAAWKDVNDLLERRKQILERNVLFQCRAEECKESMKALEMACNDTLLPIEIEAVKDFLRKIHELRKTMLETLMGALKDGKVLLDRLREIANEGTLDSRPDRIKSDADNAIHKVEGWLEALHDKRRLIELSFRSRKTQLEQCLGLALLATDLRELEDTLTDRVNALSNSNDHLGDSSASAELLLFELRKLQVEAKDFQDRALKITKSTEHLVSSGHFAGEQATDQAYAILGAAADYMNDLDQYELMLHRALAFFKSAQSVYTKLDQLEIQLATTDHPPRSAGLARLHAQSVKTLEDVTVGPLAEGHALLEITGRGAPGAEGVKRTVEEIEDRKIRLLERCTAHREENVRISRCISDFLQKYDELSNWLSGIVEAFLRGHQDMGSDLTMARDFYKVHEKLMEDLDRRADEVRRLDREVVPSDILEHLQDTERADIFDKVEALRSSWNMSRSALDARLQLAAMYVDFHQSAADLEGELDQIEESLKGNADNMSDVQMEDLERKWATLQPRYVNLTSTGKKFLEESRKIVDSYLDVPRACLCIESIMEKFANKQFNVQQKYEHLVTTVTIEKEIRIEQEKRLEESTRTIQWVSKFREQLFPVITCESTKPTDILRNLESSRLKILPELNDAVTELDSRIKSIEGFGRKDDKFNIEIKTKLAQVSERLRTTASDYKSLLDDLISIFEKISQVEQEIDAQNKNAESSSTLNIESLHEVRALLERLDSLIRSTSEIFKRAKQESEKVIVKIQNMEPADAACQDIEKLNQSFRIAVEEWNSYSSSTKTRLQERLDFCLFGDDLDKINAELRDLAEQLATITGWLGESLAAARGASEAFTQFEKTLDILEKRVEEFIRKTEVTVGKNLPKIENELSGLKNKLKTLKNLTEETRQKINSSIEYFELLEEAKEWFKEGSKLLIIVARKATSVKAPEDANTLLQDIDAFLKPGEDKQEKRIEKIRELSTKIFGTDRLPQFNDVVVENREMLDSFAVISSELRTLSENLRNTEDLREKLQREREEAAARVKEAQAEASAAQAAVAEAENARKFAERLSAETLERAAEEARRIALVEAENLQKAREVSTASAQTEAPSELDGGPSVVKETITKEIHIVEKTEIEEEHISTIKQEQTPIIEPAEIVKEQTIISEERQQPMTTTPILLEPAVKPEFTVPLYDATIQEGERFTFECRVVGHPRPEISWHKDGIPILNNPDYLTKCEPDGLCTLTIEETFAEDSAKFSCKAANEVGAAETEAVLKVRETSPEEQLSPPLFVKELSTSVALEGSTHQLECNVQGNPLPTVQWFKNDVNIDNSPDYVTTYNNGEAILKFEEVYIDDQGTYTCKAANRIGHAATSATLTVKVTKPKEEAVIMELPTITKPPSNTTIVTGEKVVLEFEAIGTLPISFIWTHKGKSLDEVKTVKIRADEAAGRSGLELLEAYPKDAGRYEVTARNAAGEATAGCDVAVKVRPLPSDTSDSEAVKPALVKRDMEPKAPRIQLPLRDLSINEGASARLDCIIVGQPEPEVIWYHDDRPVKESADFQLLFQGDRCSLLIHEAFLDDAGVYKVVAINTCGEASSECRLTIQQRSLEAAESSPKFVKLLTDLLIAEGEEARFECAVTGEPKPSVIWHLNGEVLVENERVKIVSDETGRSILKINPTTPDDKGNYTAKATNRVGEAKSFAKLVVKVLSDFQRKDDNVVQMEEKLVPPYFKEKFESRLVPEGITTKFECIAVGKPSPKIQWFFNERPVHGKDFLVSVSGDRQVLTIPEVGSVHAGNISCVAENAAGKAVCEAKIEVGGGVKAGEEGQIKPIQLPIAAAEMQASSSSDKYFSSEKTAGESGLFDSQTMTKTSSSIMESSTTHTSMKKEYVSTTSTSNLSSCPAHQPTSLCVKKTSQSSEQSSAYNGAPPVVQSQKIEEFERIVQDAPDEIRQEKRVIITQDSGGTRQKECKHQVQVQKPCRKQTAPRFVSPVTGMIVDQGSDIILEGIVDGFPQPLITWTKNGAEIQAKSGIKLSYDHNHVKLEIKDVKVRDAGRYTCAARNEVGNASSTADLVVKKTIFPPVFGRRLQAQVVKKGDRVIMEVEITGTPDPTVTWYKDDEPLIEPEYRMKQQGNCYLLLIDKAEKEHAGKYMVRATNAGGEAQSIADFAVFEPTPDTMVEMHKTLVYENVADKNAKKLCCGQPTEIPGANLTTEQITTTMIQPSAAIKTPFPPTSSSSTIRTVKSTTTEENQKASRTEMISSSVESHRSETKSEQKFHMKLEHKPAPFDASKREEKTETTESTRGGKSVFEEKTELIENENIETSTMARKDALSFFESMSKGSDSFPKGPKEMIKLTDEDDGTGPGCDVRVDQLTKNYERTTKFEEAAHEAPKPDIKAGKRAVQDIFNKFEKSSSSSRGIDNTMFDFPYEEHKLAPLECTRTILEDVTASGSPIHGTLTISKLAAQSESAEAMLKGFNLVPEPPPEIGYAPKPEEMTRTRPDVSLKAKQLQESFEKSHSPIDAPVGGVKIFPTAPPKAQPKPQEKTPTRPLSIPPPFELGKSDGYSSSTSTDALAMEKNWAHKSADSTTKSWPPQQKDTTTTFTDKQEWSLPEQNYKVSASESKKEVELKPEYRCTQTTIESSSSLEKKSFGSKETRISETKIEPPPSPPKPKPIIYNAETIKVDHTVNTIEEKSVTEKYRAECDVHKTETTEKKYESVKKQVARPWPDGTCDLRAPGLVKSVSDFSKPVVKMYHASPAPAPAPCPLLQPGTPPEIGYAPGPYVQEKKVEKVEKTYERSFDKKPSYTPSSGVKTGPSPVQTKKTEEYISRDYKVSTPTAPPTSSSNRYSRTSFYSESEYESEIDNTLKSTSGYRHVQAPVSSHTCRPRSTEPEPFPPSSFEVPSSTLTGPPRPVVTPDLKESSVKKTSTLYEKDSRQYQQKTSQSQQYGTLPKPGSPPVYVQPTKSCLSKPYKPESPKFKPKSFQAESGYMADTDEPLRQQQQKSFSESYSSLSESKSSFMESKSYSSSQKGTTSSSFSQSQSYSSAPKTEMQRSSFVEKVVEKSPQPRYRPAPAKEKTQVSQSSSRFAKGEFRESDYESDYDGSKISSLWKPQTSAQTLSDTKSSSSVKSVKSSFSSSGKPATAPPSAFAETAKESITKRQTVTEEKPRPKSVLLPGSPPEMAYAPPRQSFYEGHSGVPYHNAVGTEMKKTVRMDESTENTRRIITVEQTSRVIKFGENQTKQQSSTSPITGSNQQPQRKSSFNVPTPKKFIQGQFRESDYESEADTSRIRAKWAPSESESEEPRYRKVQPPRAQAIRSPIITMPPSESEAESERRSNRTETTRSRQIIQDQSLKPGSPPEFAFAPGKEFKTTANHVATKHISDMTSSFKSKTEKFASDIQSDLKKRSKPILKRSTSQEATSATDGGDDPRTYREESRVAQYGTKHIDPNTGLIYFKYDFGYEFGIVLPGEGKRTVASSNQSYKGHRNPGDIEVPIVHEFTSRKENGFKPKGPAPGPTAQNCHTFPRKSAAGKFGKSVKWEPTSESEFSEAEDFRGSNRMSVPPSLLIPSSPSTRWDPTSPSPVSLSPSLPSLSPRYGAGPPSNVESTPGSPWSATNGERIVPIASEVVKPYIEILPKKAPLFITPLRDIAVVSGQTARFECIVQAEPQPNIIWSKDGRIVENSVNSDVYYRNGVCRLTLPRTTPDDAGTYVCTATNSLGSTVTSATLQVPGNRRSVYGI</sequence>
<dbReference type="Proteomes" id="UP000002358">
    <property type="component" value="Chromosome 1"/>
</dbReference>
<feature type="compositionally biased region" description="Polar residues" evidence="8">
    <location>
        <begin position="844"/>
        <end position="861"/>
    </location>
</feature>
<dbReference type="InParanoid" id="A0A7M7QQW0"/>
<feature type="domain" description="Ig-like" evidence="9">
    <location>
        <begin position="2902"/>
        <end position="2989"/>
    </location>
</feature>
<accession>A0A7M7QQW0</accession>
<dbReference type="CDD" id="cd00176">
    <property type="entry name" value="SPEC"/>
    <property type="match status" value="2"/>
</dbReference>
<feature type="compositionally biased region" description="Low complexity" evidence="8">
    <location>
        <begin position="4173"/>
        <end position="4219"/>
    </location>
</feature>
<feature type="compositionally biased region" description="Low complexity" evidence="8">
    <location>
        <begin position="3768"/>
        <end position="3777"/>
    </location>
</feature>
<dbReference type="PANTHER" id="PTHR46607">
    <property type="entry name" value="SEC14 DOMAIN AND SPECTRIN REPEAT-CONTAINING PROTEIN 1"/>
    <property type="match status" value="1"/>
</dbReference>
<feature type="region of interest" description="Disordered" evidence="8">
    <location>
        <begin position="3706"/>
        <end position="3848"/>
    </location>
</feature>
<evidence type="ECO:0000256" key="6">
    <source>
        <dbReference type="ARBA" id="ARBA00023319"/>
    </source>
</evidence>
<feature type="compositionally biased region" description="Basic and acidic residues" evidence="8">
    <location>
        <begin position="707"/>
        <end position="716"/>
    </location>
</feature>
<dbReference type="Gene3D" id="1.20.58.60">
    <property type="match status" value="6"/>
</dbReference>
<evidence type="ECO:0000256" key="5">
    <source>
        <dbReference type="ARBA" id="ARBA00023157"/>
    </source>
</evidence>
<feature type="region of interest" description="Disordered" evidence="8">
    <location>
        <begin position="707"/>
        <end position="732"/>
    </location>
</feature>
<feature type="domain" description="Ig-like" evidence="9">
    <location>
        <begin position="2568"/>
        <end position="2658"/>
    </location>
</feature>
<evidence type="ECO:0000259" key="9">
    <source>
        <dbReference type="PROSITE" id="PS50835"/>
    </source>
</evidence>
<dbReference type="Pfam" id="PF07679">
    <property type="entry name" value="I-set"/>
    <property type="match status" value="9"/>
</dbReference>
<feature type="region of interest" description="Disordered" evidence="8">
    <location>
        <begin position="789"/>
        <end position="861"/>
    </location>
</feature>
<feature type="coiled-coil region" evidence="7">
    <location>
        <begin position="417"/>
        <end position="444"/>
    </location>
</feature>
<dbReference type="GO" id="GO:0040017">
    <property type="term" value="P:positive regulation of locomotion"/>
    <property type="evidence" value="ECO:0007669"/>
    <property type="project" value="UniProtKB-ARBA"/>
</dbReference>
<feature type="compositionally biased region" description="Pro residues" evidence="8">
    <location>
        <begin position="3837"/>
        <end position="3846"/>
    </location>
</feature>
<feature type="compositionally biased region" description="Low complexity" evidence="8">
    <location>
        <begin position="4110"/>
        <end position="4121"/>
    </location>
</feature>
<keyword evidence="3" id="KW-0963">Cytoplasm</keyword>
<feature type="compositionally biased region" description="Basic and acidic residues" evidence="8">
    <location>
        <begin position="805"/>
        <end position="822"/>
    </location>
</feature>
<dbReference type="SMR" id="A0A7M7QQW0"/>
<keyword evidence="11" id="KW-1185">Reference proteome</keyword>
<protein>
    <recommendedName>
        <fullName evidence="9">Ig-like domain-containing protein</fullName>
    </recommendedName>
</protein>
<feature type="compositionally biased region" description="Polar residues" evidence="8">
    <location>
        <begin position="4279"/>
        <end position="4296"/>
    </location>
</feature>
<dbReference type="InterPro" id="IPR058157">
    <property type="entry name" value="Spectrin_met"/>
</dbReference>
<dbReference type="GO" id="GO:0045989">
    <property type="term" value="P:positive regulation of striated muscle contraction"/>
    <property type="evidence" value="ECO:0007669"/>
    <property type="project" value="UniProtKB-ARBA"/>
</dbReference>
<dbReference type="RefSeq" id="XP_031789483.1">
    <property type="nucleotide sequence ID" value="XM_031933623.2"/>
</dbReference>
<dbReference type="FunFam" id="2.60.40.10:FF:000425">
    <property type="entry name" value="Myosin light chain kinase"/>
    <property type="match status" value="4"/>
</dbReference>
<dbReference type="PROSITE" id="PS50835">
    <property type="entry name" value="IG_LIKE"/>
    <property type="match status" value="9"/>
</dbReference>
<evidence type="ECO:0000256" key="7">
    <source>
        <dbReference type="SAM" id="Coils"/>
    </source>
</evidence>
<feature type="domain" description="Ig-like" evidence="9">
    <location>
        <begin position="4805"/>
        <end position="4903"/>
    </location>
</feature>
<dbReference type="GO" id="GO:0032266">
    <property type="term" value="F:phosphatidylinositol-3-phosphate binding"/>
    <property type="evidence" value="ECO:0007669"/>
    <property type="project" value="TreeGrafter"/>
</dbReference>
<name>A0A7M7QQW0_NASVI</name>
<feature type="compositionally biased region" description="Polar residues" evidence="8">
    <location>
        <begin position="4778"/>
        <end position="4791"/>
    </location>
</feature>
<evidence type="ECO:0000313" key="11">
    <source>
        <dbReference type="Proteomes" id="UP000002358"/>
    </source>
</evidence>
<keyword evidence="5" id="KW-1015">Disulfide bond</keyword>
<dbReference type="GO" id="GO:0005546">
    <property type="term" value="F:phosphatidylinositol-4,5-bisphosphate binding"/>
    <property type="evidence" value="ECO:0007669"/>
    <property type="project" value="TreeGrafter"/>
</dbReference>
<feature type="coiled-coil region" evidence="7">
    <location>
        <begin position="1522"/>
        <end position="1549"/>
    </location>
</feature>
<feature type="compositionally biased region" description="Basic and acidic residues" evidence="8">
    <location>
        <begin position="3819"/>
        <end position="3836"/>
    </location>
</feature>
<dbReference type="InterPro" id="IPR002017">
    <property type="entry name" value="Spectrin_repeat"/>
</dbReference>
<feature type="compositionally biased region" description="Basic and acidic residues" evidence="8">
    <location>
        <begin position="4381"/>
        <end position="4396"/>
    </location>
</feature>
<feature type="compositionally biased region" description="Pro residues" evidence="8">
    <location>
        <begin position="3932"/>
        <end position="3946"/>
    </location>
</feature>
<feature type="compositionally biased region" description="Polar residues" evidence="8">
    <location>
        <begin position="4588"/>
        <end position="4598"/>
    </location>
</feature>
<dbReference type="GO" id="GO:0043325">
    <property type="term" value="F:phosphatidylinositol-3,4-bisphosphate binding"/>
    <property type="evidence" value="ECO:0007669"/>
    <property type="project" value="TreeGrafter"/>
</dbReference>
<dbReference type="SMART" id="SM00409">
    <property type="entry name" value="IG"/>
    <property type="match status" value="9"/>
</dbReference>
<keyword evidence="4" id="KW-0677">Repeat</keyword>
<dbReference type="FunFam" id="2.60.40.10:FF:001151">
    <property type="entry name" value="Uncharacterized protein, isoform F"/>
    <property type="match status" value="1"/>
</dbReference>
<dbReference type="GO" id="GO:0080025">
    <property type="term" value="F:phosphatidylinositol-3,5-bisphosphate binding"/>
    <property type="evidence" value="ECO:0007669"/>
    <property type="project" value="TreeGrafter"/>
</dbReference>
<dbReference type="InterPro" id="IPR003598">
    <property type="entry name" value="Ig_sub2"/>
</dbReference>
<feature type="region of interest" description="Disordered" evidence="8">
    <location>
        <begin position="3399"/>
        <end position="3479"/>
    </location>
</feature>
<dbReference type="Pfam" id="PF25101">
    <property type="entry name" value="Spectrin_7"/>
    <property type="match status" value="1"/>
</dbReference>
<feature type="compositionally biased region" description="Polar residues" evidence="8">
    <location>
        <begin position="3785"/>
        <end position="3794"/>
    </location>
</feature>
<feature type="region of interest" description="Disordered" evidence="8">
    <location>
        <begin position="4557"/>
        <end position="4611"/>
    </location>
</feature>
<dbReference type="FunFam" id="2.60.40.10:FF:000032">
    <property type="entry name" value="palladin isoform X1"/>
    <property type="match status" value="1"/>
</dbReference>
<dbReference type="InterPro" id="IPR013098">
    <property type="entry name" value="Ig_I-set"/>
</dbReference>
<dbReference type="PANTHER" id="PTHR46607:SF1">
    <property type="entry name" value="SEC14 DOMAIN AND SPECTRIN REPEAT-CONTAINING PROTEIN 1"/>
    <property type="match status" value="1"/>
</dbReference>
<feature type="compositionally biased region" description="Polar residues" evidence="8">
    <location>
        <begin position="4401"/>
        <end position="4439"/>
    </location>
</feature>
<proteinExistence type="inferred from homology"/>
<comment type="subcellular location">
    <subcellularLocation>
        <location evidence="1">Cytoplasm</location>
        <location evidence="1">Myofibril</location>
    </subcellularLocation>
</comment>
<dbReference type="EnsemblMetazoa" id="XM_031933623">
    <property type="protein sequence ID" value="XP_031789483"/>
    <property type="gene ID" value="LOC100679567"/>
</dbReference>
<feature type="coiled-coil region" evidence="7">
    <location>
        <begin position="2193"/>
        <end position="2255"/>
    </location>
</feature>
<feature type="compositionally biased region" description="Basic and acidic residues" evidence="8">
    <location>
        <begin position="3958"/>
        <end position="3977"/>
    </location>
</feature>
<feature type="domain" description="Ig-like" evidence="9">
    <location>
        <begin position="2789"/>
        <end position="2878"/>
    </location>
</feature>
<feature type="region of interest" description="Disordered" evidence="8">
    <location>
        <begin position="635"/>
        <end position="671"/>
    </location>
</feature>
<feature type="compositionally biased region" description="Basic and acidic residues" evidence="8">
    <location>
        <begin position="3995"/>
        <end position="4006"/>
    </location>
</feature>
<dbReference type="InterPro" id="IPR018159">
    <property type="entry name" value="Spectrin/alpha-actinin"/>
</dbReference>
<feature type="domain" description="Ig-like" evidence="9">
    <location>
        <begin position="3254"/>
        <end position="3342"/>
    </location>
</feature>
<keyword evidence="6" id="KW-0393">Immunoglobulin domain</keyword>
<dbReference type="FunCoup" id="A0A7M7QQW0">
    <property type="interactions" value="28"/>
</dbReference>
<dbReference type="GO" id="GO:0030016">
    <property type="term" value="C:myofibril"/>
    <property type="evidence" value="ECO:0007669"/>
    <property type="project" value="UniProtKB-SubCell"/>
</dbReference>
<dbReference type="InterPro" id="IPR007110">
    <property type="entry name" value="Ig-like_dom"/>
</dbReference>
<keyword evidence="7" id="KW-0175">Coiled coil</keyword>
<feature type="domain" description="Ig-like" evidence="9">
    <location>
        <begin position="2688"/>
        <end position="2776"/>
    </location>
</feature>
<feature type="compositionally biased region" description="Basic and acidic residues" evidence="8">
    <location>
        <begin position="4602"/>
        <end position="4611"/>
    </location>
</feature>
<dbReference type="Pfam" id="PF24915">
    <property type="entry name" value="Spectrin_SESTD1"/>
    <property type="match status" value="1"/>
</dbReference>
<feature type="domain" description="Ig-like" evidence="9">
    <location>
        <begin position="2362"/>
        <end position="2451"/>
    </location>
</feature>
<dbReference type="KEGG" id="nvi:100679567"/>
<feature type="coiled-coil region" evidence="7">
    <location>
        <begin position="171"/>
        <end position="198"/>
    </location>
</feature>
<organism evidence="10 11">
    <name type="scientific">Nasonia vitripennis</name>
    <name type="common">Parasitic wasp</name>
    <dbReference type="NCBI Taxonomy" id="7425"/>
    <lineage>
        <taxon>Eukaryota</taxon>
        <taxon>Metazoa</taxon>
        <taxon>Ecdysozoa</taxon>
        <taxon>Arthropoda</taxon>
        <taxon>Hexapoda</taxon>
        <taxon>Insecta</taxon>
        <taxon>Pterygota</taxon>
        <taxon>Neoptera</taxon>
        <taxon>Endopterygota</taxon>
        <taxon>Hymenoptera</taxon>
        <taxon>Apocrita</taxon>
        <taxon>Proctotrupomorpha</taxon>
        <taxon>Chalcidoidea</taxon>
        <taxon>Pteromalidae</taxon>
        <taxon>Pteromalinae</taxon>
        <taxon>Nasonia</taxon>
    </lineage>
</organism>
<feature type="compositionally biased region" description="Low complexity" evidence="8">
    <location>
        <begin position="4756"/>
        <end position="4769"/>
    </location>
</feature>
<dbReference type="GO" id="GO:0010314">
    <property type="term" value="F:phosphatidylinositol-5-phosphate binding"/>
    <property type="evidence" value="ECO:0007669"/>
    <property type="project" value="TreeGrafter"/>
</dbReference>
<feature type="compositionally biased region" description="Basic and acidic residues" evidence="8">
    <location>
        <begin position="4326"/>
        <end position="4343"/>
    </location>
</feature>
<evidence type="ECO:0000256" key="8">
    <source>
        <dbReference type="SAM" id="MobiDB-lite"/>
    </source>
</evidence>
<feature type="region of interest" description="Disordered" evidence="8">
    <location>
        <begin position="3932"/>
        <end position="4543"/>
    </location>
</feature>
<dbReference type="GO" id="GO:0070273">
    <property type="term" value="F:phosphatidylinositol-4-phosphate binding"/>
    <property type="evidence" value="ECO:0007669"/>
    <property type="project" value="TreeGrafter"/>
</dbReference>
<dbReference type="SMART" id="SM00150">
    <property type="entry name" value="SPEC"/>
    <property type="match status" value="6"/>
</dbReference>
<feature type="coiled-coil region" evidence="7">
    <location>
        <begin position="2034"/>
        <end position="2090"/>
    </location>
</feature>
<feature type="region of interest" description="Disordered" evidence="8">
    <location>
        <begin position="3037"/>
        <end position="3056"/>
    </location>
</feature>
<dbReference type="InterPro" id="IPR003599">
    <property type="entry name" value="Ig_sub"/>
</dbReference>